<dbReference type="RefSeq" id="WP_114432507.1">
    <property type="nucleotide sequence ID" value="NZ_QPJM01000021.1"/>
</dbReference>
<reference evidence="2 3" key="1">
    <citation type="submission" date="2018-07" db="EMBL/GenBank/DDBJ databases">
        <title>Genomic Encyclopedia of Type Strains, Phase III (KMG-III): the genomes of soil and plant-associated and newly described type strains.</title>
        <authorList>
            <person name="Whitman W."/>
        </authorList>
    </citation>
    <scope>NUCLEOTIDE SEQUENCE [LARGE SCALE GENOMIC DNA]</scope>
    <source>
        <strain evidence="2 3">31-25a</strain>
    </source>
</reference>
<dbReference type="Proteomes" id="UP000253324">
    <property type="component" value="Unassembled WGS sequence"/>
</dbReference>
<keyword evidence="1" id="KW-0812">Transmembrane</keyword>
<dbReference type="OrthoDB" id="8447838at2"/>
<comment type="caution">
    <text evidence="2">The sequence shown here is derived from an EMBL/GenBank/DDBJ whole genome shotgun (WGS) entry which is preliminary data.</text>
</comment>
<sequence>MNVQLDAVSHATVGRFGLKLCVSVFIAAMGKTNFVMAASGWLALYAIFTSVITTAFRERFPADYFSHWDEALWLITVSVGIRLARQVLA</sequence>
<keyword evidence="3" id="KW-1185">Reference proteome</keyword>
<keyword evidence="1" id="KW-1133">Transmembrane helix</keyword>
<feature type="transmembrane region" description="Helical" evidence="1">
    <location>
        <begin position="34"/>
        <end position="56"/>
    </location>
</feature>
<evidence type="ECO:0000313" key="2">
    <source>
        <dbReference type="EMBL" id="RCW78881.1"/>
    </source>
</evidence>
<gene>
    <name evidence="2" type="ORF">C7476_12167</name>
</gene>
<evidence type="ECO:0000256" key="1">
    <source>
        <dbReference type="SAM" id="Phobius"/>
    </source>
</evidence>
<dbReference type="EMBL" id="QPJM01000021">
    <property type="protein sequence ID" value="RCW78881.1"/>
    <property type="molecule type" value="Genomic_DNA"/>
</dbReference>
<proteinExistence type="predicted"/>
<organism evidence="2 3">
    <name type="scientific">Phyllobacterium bourgognense</name>
    <dbReference type="NCBI Taxonomy" id="314236"/>
    <lineage>
        <taxon>Bacteria</taxon>
        <taxon>Pseudomonadati</taxon>
        <taxon>Pseudomonadota</taxon>
        <taxon>Alphaproteobacteria</taxon>
        <taxon>Hyphomicrobiales</taxon>
        <taxon>Phyllobacteriaceae</taxon>
        <taxon>Phyllobacterium</taxon>
    </lineage>
</organism>
<evidence type="ECO:0000313" key="3">
    <source>
        <dbReference type="Proteomes" id="UP000253324"/>
    </source>
</evidence>
<accession>A0A368YF61</accession>
<name>A0A368YF61_9HYPH</name>
<keyword evidence="1" id="KW-0472">Membrane</keyword>
<protein>
    <submittedName>
        <fullName evidence="2">Uncharacterized protein</fullName>
    </submittedName>
</protein>
<dbReference type="AlphaFoldDB" id="A0A368YF61"/>